<dbReference type="EMBL" id="JARKHS020009633">
    <property type="protein sequence ID" value="KAK8779613.1"/>
    <property type="molecule type" value="Genomic_DNA"/>
</dbReference>
<dbReference type="AlphaFoldDB" id="A0AAQ4EYU5"/>
<keyword evidence="2" id="KW-1185">Reference proteome</keyword>
<evidence type="ECO:0000313" key="2">
    <source>
        <dbReference type="Proteomes" id="UP001321473"/>
    </source>
</evidence>
<evidence type="ECO:0000313" key="1">
    <source>
        <dbReference type="EMBL" id="KAK8779613.1"/>
    </source>
</evidence>
<protein>
    <submittedName>
        <fullName evidence="1">Uncharacterized protein</fullName>
    </submittedName>
</protein>
<organism evidence="1 2">
    <name type="scientific">Amblyomma americanum</name>
    <name type="common">Lone star tick</name>
    <dbReference type="NCBI Taxonomy" id="6943"/>
    <lineage>
        <taxon>Eukaryota</taxon>
        <taxon>Metazoa</taxon>
        <taxon>Ecdysozoa</taxon>
        <taxon>Arthropoda</taxon>
        <taxon>Chelicerata</taxon>
        <taxon>Arachnida</taxon>
        <taxon>Acari</taxon>
        <taxon>Parasitiformes</taxon>
        <taxon>Ixodida</taxon>
        <taxon>Ixodoidea</taxon>
        <taxon>Ixodidae</taxon>
        <taxon>Amblyomminae</taxon>
        <taxon>Amblyomma</taxon>
    </lineage>
</organism>
<comment type="caution">
    <text evidence="1">The sequence shown here is derived from an EMBL/GenBank/DDBJ whole genome shotgun (WGS) entry which is preliminary data.</text>
</comment>
<sequence length="74" mass="8635">MVLPTPGRSRGQWRWQSPVTVARIYRRKARQPAYSFRPGSQQQAAGARWLTLCKKHFCLRARALKEARLFAAFF</sequence>
<name>A0AAQ4EYU5_AMBAM</name>
<accession>A0AAQ4EYU5</accession>
<proteinExistence type="predicted"/>
<reference evidence="1 2" key="1">
    <citation type="journal article" date="2023" name="Arcadia Sci">
        <title>De novo assembly of a long-read Amblyomma americanum tick genome.</title>
        <authorList>
            <person name="Chou S."/>
            <person name="Poskanzer K.E."/>
            <person name="Rollins M."/>
            <person name="Thuy-Boun P.S."/>
        </authorList>
    </citation>
    <scope>NUCLEOTIDE SEQUENCE [LARGE SCALE GENOMIC DNA]</scope>
    <source>
        <strain evidence="1">F_SG_1</strain>
        <tissue evidence="1">Salivary glands</tissue>
    </source>
</reference>
<gene>
    <name evidence="1" type="ORF">V5799_019046</name>
</gene>
<dbReference type="Proteomes" id="UP001321473">
    <property type="component" value="Unassembled WGS sequence"/>
</dbReference>